<dbReference type="RefSeq" id="WP_141443508.1">
    <property type="nucleotide sequence ID" value="NZ_CP038231.1"/>
</dbReference>
<reference evidence="2 3" key="1">
    <citation type="submission" date="2019-03" db="EMBL/GenBank/DDBJ databases">
        <title>The complete genome sequence of Swingsia_sp. F3b2 LMG30590(T).</title>
        <authorList>
            <person name="Chua K.-O."/>
            <person name="Chan K.-G."/>
            <person name="See-Too W.-S."/>
        </authorList>
    </citation>
    <scope>NUCLEOTIDE SEQUENCE [LARGE SCALE GENOMIC DNA]</scope>
    <source>
        <strain evidence="2 3">F3b2</strain>
    </source>
</reference>
<gene>
    <name evidence="2" type="ORF">E3E12_05960</name>
</gene>
<sequence>MTDTQKTTADASATTGAGAAAPDTYNNVLWKGPGRYISFRFMPPGQQGGWQVDGYVLMARDFAEEADVPIFEDSAWAADFDSKYQYKDVYPGPYPDGSYSPKYDPATGKWPAGYDPHNPWPIES</sequence>
<organism evidence="2 3">
    <name type="scientific">Formicincola oecophyllae</name>
    <dbReference type="NCBI Taxonomy" id="2558361"/>
    <lineage>
        <taxon>Bacteria</taxon>
        <taxon>Pseudomonadati</taxon>
        <taxon>Pseudomonadota</taxon>
        <taxon>Alphaproteobacteria</taxon>
        <taxon>Acetobacterales</taxon>
        <taxon>Acetobacteraceae</taxon>
        <taxon>Formicincola</taxon>
    </lineage>
</organism>
<proteinExistence type="predicted"/>
<accession>A0A4Y6UA12</accession>
<protein>
    <submittedName>
        <fullName evidence="2">Uncharacterized protein</fullName>
    </submittedName>
</protein>
<evidence type="ECO:0000313" key="2">
    <source>
        <dbReference type="EMBL" id="QDH13800.1"/>
    </source>
</evidence>
<dbReference type="EMBL" id="CP038231">
    <property type="protein sequence ID" value="QDH13800.1"/>
    <property type="molecule type" value="Genomic_DNA"/>
</dbReference>
<evidence type="ECO:0000313" key="3">
    <source>
        <dbReference type="Proteomes" id="UP000318709"/>
    </source>
</evidence>
<keyword evidence="3" id="KW-1185">Reference proteome</keyword>
<dbReference type="KEGG" id="swf:E3E12_05960"/>
<dbReference type="AlphaFoldDB" id="A0A4Y6UA12"/>
<feature type="region of interest" description="Disordered" evidence="1">
    <location>
        <begin position="1"/>
        <end position="25"/>
    </location>
</feature>
<name>A0A4Y6UA12_9PROT</name>
<evidence type="ECO:0000256" key="1">
    <source>
        <dbReference type="SAM" id="MobiDB-lite"/>
    </source>
</evidence>
<dbReference type="Proteomes" id="UP000318709">
    <property type="component" value="Chromosome"/>
</dbReference>
<feature type="compositionally biased region" description="Low complexity" evidence="1">
    <location>
        <begin position="7"/>
        <end position="24"/>
    </location>
</feature>